<comment type="caution">
    <text evidence="6">The sequence shown here is derived from an EMBL/GenBank/DDBJ whole genome shotgun (WGS) entry which is preliminary data.</text>
</comment>
<dbReference type="Proteomes" id="UP000197032">
    <property type="component" value="Unassembled WGS sequence"/>
</dbReference>
<feature type="domain" description="FlgD/Vpr Ig-like" evidence="5">
    <location>
        <begin position="675"/>
        <end position="739"/>
    </location>
</feature>
<keyword evidence="3" id="KW-0732">Signal</keyword>
<feature type="domain" description="CBM-cenC" evidence="4">
    <location>
        <begin position="396"/>
        <end position="513"/>
    </location>
</feature>
<dbReference type="Pfam" id="PF02018">
    <property type="entry name" value="CBM_4_9"/>
    <property type="match status" value="1"/>
</dbReference>
<accession>A0A1Z5HP85</accession>
<evidence type="ECO:0000259" key="4">
    <source>
        <dbReference type="Pfam" id="PF02018"/>
    </source>
</evidence>
<evidence type="ECO:0000313" key="6">
    <source>
        <dbReference type="EMBL" id="GAW91342.1"/>
    </source>
</evidence>
<evidence type="ECO:0000256" key="2">
    <source>
        <dbReference type="SAM" id="MobiDB-lite"/>
    </source>
</evidence>
<dbReference type="Pfam" id="PF13860">
    <property type="entry name" value="FlgD_ig"/>
    <property type="match status" value="1"/>
</dbReference>
<dbReference type="Pfam" id="PF17957">
    <property type="entry name" value="Big_7"/>
    <property type="match status" value="1"/>
</dbReference>
<name>A0A1Z5HP85_9FIRM</name>
<dbReference type="AlphaFoldDB" id="A0A1Z5HP85"/>
<dbReference type="InterPro" id="IPR025965">
    <property type="entry name" value="FlgD/Vpr_Ig-like"/>
</dbReference>
<proteinExistence type="predicted"/>
<evidence type="ECO:0000256" key="3">
    <source>
        <dbReference type="SAM" id="SignalP"/>
    </source>
</evidence>
<dbReference type="SUPFAM" id="SSF49785">
    <property type="entry name" value="Galactose-binding domain-like"/>
    <property type="match status" value="2"/>
</dbReference>
<feature type="region of interest" description="Disordered" evidence="2">
    <location>
        <begin position="531"/>
        <end position="550"/>
    </location>
</feature>
<dbReference type="GO" id="GO:0016798">
    <property type="term" value="F:hydrolase activity, acting on glycosyl bonds"/>
    <property type="evidence" value="ECO:0007669"/>
    <property type="project" value="InterPro"/>
</dbReference>
<keyword evidence="1" id="KW-0378">Hydrolase</keyword>
<dbReference type="InterPro" id="IPR008979">
    <property type="entry name" value="Galactose-bd-like_sf"/>
</dbReference>
<gene>
    <name evidence="6" type="ORF">KKC1_05040</name>
</gene>
<dbReference type="EMBL" id="BDGJ01000015">
    <property type="protein sequence ID" value="GAW91342.1"/>
    <property type="molecule type" value="Genomic_DNA"/>
</dbReference>
<dbReference type="SUPFAM" id="SSF48208">
    <property type="entry name" value="Six-hairpin glycosidases"/>
    <property type="match status" value="2"/>
</dbReference>
<dbReference type="Gene3D" id="2.60.120.260">
    <property type="entry name" value="Galactose-binding domain-like"/>
    <property type="match status" value="2"/>
</dbReference>
<protein>
    <submittedName>
        <fullName evidence="6">Uncharacterized protein</fullName>
    </submittedName>
</protein>
<keyword evidence="7" id="KW-1185">Reference proteome</keyword>
<organism evidence="6 7">
    <name type="scientific">Calderihabitans maritimus</name>
    <dbReference type="NCBI Taxonomy" id="1246530"/>
    <lineage>
        <taxon>Bacteria</taxon>
        <taxon>Bacillati</taxon>
        <taxon>Bacillota</taxon>
        <taxon>Clostridia</taxon>
        <taxon>Neomoorellales</taxon>
        <taxon>Calderihabitantaceae</taxon>
        <taxon>Calderihabitans</taxon>
    </lineage>
</organism>
<feature type="chain" id="PRO_5012012316" evidence="3">
    <location>
        <begin position="28"/>
        <end position="891"/>
    </location>
</feature>
<dbReference type="RefSeq" id="WP_192868038.1">
    <property type="nucleotide sequence ID" value="NZ_BDGJ01000015.1"/>
</dbReference>
<feature type="signal peptide" evidence="3">
    <location>
        <begin position="1"/>
        <end position="27"/>
    </location>
</feature>
<dbReference type="Gene3D" id="2.60.40.4070">
    <property type="match status" value="1"/>
</dbReference>
<evidence type="ECO:0000313" key="7">
    <source>
        <dbReference type="Proteomes" id="UP000197032"/>
    </source>
</evidence>
<dbReference type="Gene3D" id="2.60.40.10">
    <property type="entry name" value="Immunoglobulins"/>
    <property type="match status" value="1"/>
</dbReference>
<evidence type="ECO:0000256" key="1">
    <source>
        <dbReference type="ARBA" id="ARBA00022801"/>
    </source>
</evidence>
<reference evidence="7" key="1">
    <citation type="journal article" date="2017" name="Appl. Environ. Microbiol.">
        <title>Genomic analysis of Calderihabitans maritimus KKC1, a thermophilic hydrogenogenic carboxydotrophic bacterium isolated from marine sediment.</title>
        <authorList>
            <person name="Omae K."/>
            <person name="Yoneda Y."/>
            <person name="Fukuyama Y."/>
            <person name="Yoshida T."/>
            <person name="Sako Y."/>
        </authorList>
    </citation>
    <scope>NUCLEOTIDE SEQUENCE [LARGE SCALE GENOMIC DNA]</scope>
    <source>
        <strain evidence="7">KKC1</strain>
    </source>
</reference>
<dbReference type="GO" id="GO:0005975">
    <property type="term" value="P:carbohydrate metabolic process"/>
    <property type="evidence" value="ECO:0007669"/>
    <property type="project" value="InterPro"/>
</dbReference>
<feature type="region of interest" description="Disordered" evidence="2">
    <location>
        <begin position="369"/>
        <end position="398"/>
    </location>
</feature>
<sequence>MFKKKWIGLILVLVMVVGLVPGPSVQAAVSVQDLRQYFDSVDTKNNGDWYKNYNNEHNDLAYGESFVMQAYLAMFEATGDTYYLDKFVDHAKGVLAQRDSVRGVTDHRGLSLPAWSSSHYTDDGSRVIYPIHTGMIAQPLAKFGAIVNHRPELASYRDEAAEFVQAAKDALAVFDANWYEDDKIAYLKGSGGYHKPFNMTLAQGDVMVNIYRATGETAYRDKAAKVARYFRGYLQLDSSTNSYLWKYSMKYSVWEDLGHAIPDLSFVYHAYLAGIEFNETDMQRFANTVAKKLIRPDGTIARRVDGSGNYSPESYISLFLWYDPWAPAIFDASAQRLLNRRYVNAAELEGVALLARAQAIRVGTFGQAVVPQPQPQPQPEPQPPAATKPDGSSGQELIVNGTFDAGRSGWLGSYGSVETDPDGNRYAVNDRNFGFSQKVQVKPGTDYRLQLDIRRGTASDKAQILVIYYDAAGNKLDNYSSFTYQPQGKDWETVKNVLSLPGNVHFVRVYLMGGNGTFHFDNVSLQEVLPGSETAHQEPGQDAGQPQQPEPDVLAPWVDLVLPEEGSYVGGTVGLRASARDNQGLERVYFAYTTDLNRPWVTLGDGNLVEGTDQDGSWELAWQAAELPEGELYLRAVALDQAGNVEISSPVTVKVDTTAPTVELLNPVTQELVAGNEINIRYRLSEAAKVNVTVYDEGGQAVAHLLEAFQEAGEYQIAWDGKVNGTIIPGSYTYAIAAQDPAGNQGKADGTIKVVEPNLIVNGDFSHDRTGWVGSYGTIEQEAGGNKYLANSYNFGFSQWVNVEPGTEYILSAKIRKGDATKPAKILVLFYNESGKSGAKAFTYEPAGNDWEQVEYTISVPNDVIKIRIYLMTSGGSGNHHFDDVNLKPVR</sequence>
<feature type="compositionally biased region" description="Pro residues" evidence="2">
    <location>
        <begin position="372"/>
        <end position="386"/>
    </location>
</feature>
<dbReference type="InterPro" id="IPR013783">
    <property type="entry name" value="Ig-like_fold"/>
</dbReference>
<dbReference type="InterPro" id="IPR003305">
    <property type="entry name" value="CenC_carb-bd"/>
</dbReference>
<evidence type="ECO:0000259" key="5">
    <source>
        <dbReference type="Pfam" id="PF13860"/>
    </source>
</evidence>
<dbReference type="InterPro" id="IPR008928">
    <property type="entry name" value="6-hairpin_glycosidase_sf"/>
</dbReference>